<reference evidence="5" key="2">
    <citation type="submission" date="2023-01" db="EMBL/GenBank/DDBJ databases">
        <authorList>
            <person name="Petersen C."/>
        </authorList>
    </citation>
    <scope>NUCLEOTIDE SEQUENCE</scope>
    <source>
        <strain evidence="5">IBT 17514</strain>
    </source>
</reference>
<dbReference type="PROSITE" id="PS00122">
    <property type="entry name" value="CARBOXYLESTERASE_B_1"/>
    <property type="match status" value="1"/>
</dbReference>
<keyword evidence="6" id="KW-1185">Reference proteome</keyword>
<accession>A0AAD6N0W1</accession>
<comment type="similarity">
    <text evidence="1 3">Belongs to the type-B carboxylesterase/lipase family.</text>
</comment>
<dbReference type="InterPro" id="IPR029058">
    <property type="entry name" value="AB_hydrolase_fold"/>
</dbReference>
<dbReference type="PRINTS" id="PR00878">
    <property type="entry name" value="CHOLNESTRASE"/>
</dbReference>
<protein>
    <recommendedName>
        <fullName evidence="3">Carboxylic ester hydrolase</fullName>
        <ecNumber evidence="3">3.1.1.-</ecNumber>
    </recommendedName>
</protein>
<feature type="domain" description="Carboxylesterase type B" evidence="4">
    <location>
        <begin position="493"/>
        <end position="646"/>
    </location>
</feature>
<evidence type="ECO:0000256" key="2">
    <source>
        <dbReference type="ARBA" id="ARBA00022801"/>
    </source>
</evidence>
<feature type="domain" description="Carboxylesterase type B" evidence="4">
    <location>
        <begin position="167"/>
        <end position="455"/>
    </location>
</feature>
<evidence type="ECO:0000259" key="4">
    <source>
        <dbReference type="Pfam" id="PF00135"/>
    </source>
</evidence>
<dbReference type="Gene3D" id="3.40.50.1820">
    <property type="entry name" value="alpha/beta hydrolase"/>
    <property type="match status" value="1"/>
</dbReference>
<dbReference type="PANTHER" id="PTHR43142:SF3">
    <property type="entry name" value="PUTATIVE (AFU_ORTHOLOGUE AFUA_3G09070)-RELATED"/>
    <property type="match status" value="1"/>
</dbReference>
<dbReference type="EC" id="3.1.1.-" evidence="3"/>
<evidence type="ECO:0000313" key="5">
    <source>
        <dbReference type="EMBL" id="KAJ5740457.1"/>
    </source>
</evidence>
<dbReference type="GO" id="GO:0017000">
    <property type="term" value="P:antibiotic biosynthetic process"/>
    <property type="evidence" value="ECO:0007669"/>
    <property type="project" value="UniProtKB-ARBA"/>
</dbReference>
<proteinExistence type="inferred from homology"/>
<evidence type="ECO:0000313" key="6">
    <source>
        <dbReference type="Proteomes" id="UP001215712"/>
    </source>
</evidence>
<comment type="caution">
    <text evidence="5">The sequence shown here is derived from an EMBL/GenBank/DDBJ whole genome shotgun (WGS) entry which is preliminary data.</text>
</comment>
<reference evidence="5" key="1">
    <citation type="journal article" date="2023" name="IMA Fungus">
        <title>Comparative genomic study of the Penicillium genus elucidates a diverse pangenome and 15 lateral gene transfer events.</title>
        <authorList>
            <person name="Petersen C."/>
            <person name="Sorensen T."/>
            <person name="Nielsen M.R."/>
            <person name="Sondergaard T.E."/>
            <person name="Sorensen J.L."/>
            <person name="Fitzpatrick D.A."/>
            <person name="Frisvad J.C."/>
            <person name="Nielsen K.L."/>
        </authorList>
    </citation>
    <scope>NUCLEOTIDE SEQUENCE</scope>
    <source>
        <strain evidence="5">IBT 17514</strain>
    </source>
</reference>
<dbReference type="GO" id="GO:0072330">
    <property type="term" value="P:monocarboxylic acid biosynthetic process"/>
    <property type="evidence" value="ECO:0007669"/>
    <property type="project" value="UniProtKB-ARBA"/>
</dbReference>
<feature type="chain" id="PRO_5041767838" description="Carboxylic ester hydrolase" evidence="3">
    <location>
        <begin position="18"/>
        <end position="673"/>
    </location>
</feature>
<dbReference type="InterPro" id="IPR000997">
    <property type="entry name" value="Cholinesterase"/>
</dbReference>
<feature type="signal peptide" evidence="3">
    <location>
        <begin position="1"/>
        <end position="17"/>
    </location>
</feature>
<dbReference type="InterPro" id="IPR002018">
    <property type="entry name" value="CarbesteraseB"/>
</dbReference>
<dbReference type="GO" id="GO:0004104">
    <property type="term" value="F:cholinesterase activity"/>
    <property type="evidence" value="ECO:0007669"/>
    <property type="project" value="InterPro"/>
</dbReference>
<dbReference type="InterPro" id="IPR019826">
    <property type="entry name" value="Carboxylesterase_B_AS"/>
</dbReference>
<evidence type="ECO:0000256" key="1">
    <source>
        <dbReference type="ARBA" id="ARBA00005964"/>
    </source>
</evidence>
<dbReference type="Pfam" id="PF00135">
    <property type="entry name" value="COesterase"/>
    <property type="match status" value="2"/>
</dbReference>
<name>A0AAD6N0W1_9EURO</name>
<organism evidence="5 6">
    <name type="scientific">Penicillium malachiteum</name>
    <dbReference type="NCBI Taxonomy" id="1324776"/>
    <lineage>
        <taxon>Eukaryota</taxon>
        <taxon>Fungi</taxon>
        <taxon>Dikarya</taxon>
        <taxon>Ascomycota</taxon>
        <taxon>Pezizomycotina</taxon>
        <taxon>Eurotiomycetes</taxon>
        <taxon>Eurotiomycetidae</taxon>
        <taxon>Eurotiales</taxon>
        <taxon>Aspergillaceae</taxon>
        <taxon>Penicillium</taxon>
    </lineage>
</organism>
<dbReference type="AlphaFoldDB" id="A0AAD6N0W1"/>
<keyword evidence="3" id="KW-0732">Signal</keyword>
<sequence length="673" mass="74486">MIEIFSTVILWAALADATVSPSLLDSDISIIIHNDLKENRSSWSESGVLLLDPMPLQKAIGSCHRLGESLWTGNFSEIKYDLDYLTFEGKYSDDQEYWIASVDNAASTIKLSGKVQKASADTHLPALCTQTAPYSTSETQDNSSAWQVLVHSNNEYLTGFRDRLSFRFLGIRYAPEAERWKYSQLYEGTGDNVSALDYGSICAQSSTGTEDCFFLNVWTPYLPKPASQKKENLKPVMFWIHGGAFTSGEGSDPTFDGGNLASRGDVVVVTTNYRLGNLGFLALDDGTTNGNYGIADQITALEWVRQNIQDFGGDPDRVTIFGQSAGAGSVRALLASPKTRGLFAGAIMESNLGGLGYGTTYSKYYTIAEEMEVAGNAILEETNCTSANSRIDCLRQIPAYTMTNLEASARYLVVDGEYLQSSELGLTNPETTANVPLLMGTTRDDGAAFIDYPSSGESIMELLTASGLPYIELLSSLFPIPSGANHTLDIFNTTARISTDGVFRCIDQATAYAGSKNNIFPKIYFYEFNRTYQMTDYSPNPPLCQAPVTADFPYGDPNLEYFKCHSGELFFVFGNLLRMGIEFRDEYDLPFEQYVLDSWTSFARQADPTPDMGFLKARGYESTIKVIESTAAWEQFQGNELKLRRLQWPAETVLLDETLQCLALDLPLIYYMI</sequence>
<keyword evidence="2 3" id="KW-0378">Hydrolase</keyword>
<dbReference type="EMBL" id="JAQJAN010000001">
    <property type="protein sequence ID" value="KAJ5740457.1"/>
    <property type="molecule type" value="Genomic_DNA"/>
</dbReference>
<gene>
    <name evidence="5" type="ORF">N7493_000329</name>
</gene>
<evidence type="ECO:0000256" key="3">
    <source>
        <dbReference type="RuleBase" id="RU361235"/>
    </source>
</evidence>
<dbReference type="Proteomes" id="UP001215712">
    <property type="component" value="Unassembled WGS sequence"/>
</dbReference>
<dbReference type="SUPFAM" id="SSF53474">
    <property type="entry name" value="alpha/beta-Hydrolases"/>
    <property type="match status" value="1"/>
</dbReference>
<dbReference type="PANTHER" id="PTHR43142">
    <property type="entry name" value="CARBOXYLIC ESTER HYDROLASE"/>
    <property type="match status" value="1"/>
</dbReference>